<keyword evidence="4 6" id="KW-1133">Transmembrane helix</keyword>
<dbReference type="InterPro" id="IPR036259">
    <property type="entry name" value="MFS_trans_sf"/>
</dbReference>
<dbReference type="Gene3D" id="1.20.1250.20">
    <property type="entry name" value="MFS general substrate transporter like domains"/>
    <property type="match status" value="1"/>
</dbReference>
<name>A0ABN8BAL7_CHISP</name>
<feature type="transmembrane region" description="Helical" evidence="6">
    <location>
        <begin position="38"/>
        <end position="56"/>
    </location>
</feature>
<feature type="transmembrane region" description="Helical" evidence="6">
    <location>
        <begin position="412"/>
        <end position="433"/>
    </location>
</feature>
<feature type="domain" description="Major facilitator superfamily (MFS) profile" evidence="7">
    <location>
        <begin position="25"/>
        <end position="499"/>
    </location>
</feature>
<keyword evidence="3 6" id="KW-0812">Transmembrane</keyword>
<evidence type="ECO:0000256" key="3">
    <source>
        <dbReference type="ARBA" id="ARBA00022692"/>
    </source>
</evidence>
<keyword evidence="5 6" id="KW-0472">Membrane</keyword>
<feature type="transmembrane region" description="Helical" evidence="6">
    <location>
        <begin position="200"/>
        <end position="221"/>
    </location>
</feature>
<feature type="transmembrane region" description="Helical" evidence="6">
    <location>
        <begin position="358"/>
        <end position="377"/>
    </location>
</feature>
<evidence type="ECO:0000256" key="5">
    <source>
        <dbReference type="ARBA" id="ARBA00023136"/>
    </source>
</evidence>
<dbReference type="Pfam" id="PF07690">
    <property type="entry name" value="MFS_1"/>
    <property type="match status" value="2"/>
</dbReference>
<keyword evidence="9" id="KW-1185">Reference proteome</keyword>
<feature type="transmembrane region" description="Helical" evidence="6">
    <location>
        <begin position="295"/>
        <end position="316"/>
    </location>
</feature>
<evidence type="ECO:0000259" key="7">
    <source>
        <dbReference type="PROSITE" id="PS50850"/>
    </source>
</evidence>
<keyword evidence="2" id="KW-0813">Transport</keyword>
<proteinExistence type="predicted"/>
<dbReference type="EMBL" id="OU963900">
    <property type="protein sequence ID" value="CAH0406850.1"/>
    <property type="molecule type" value="Genomic_DNA"/>
</dbReference>
<accession>A0ABN8BAL7</accession>
<feature type="transmembrane region" description="Helical" evidence="6">
    <location>
        <begin position="475"/>
        <end position="494"/>
    </location>
</feature>
<feature type="transmembrane region" description="Helical" evidence="6">
    <location>
        <begin position="162"/>
        <end position="185"/>
    </location>
</feature>
<organism evidence="8 9">
    <name type="scientific">Chilo suppressalis</name>
    <name type="common">Asiatic rice borer moth</name>
    <dbReference type="NCBI Taxonomy" id="168631"/>
    <lineage>
        <taxon>Eukaryota</taxon>
        <taxon>Metazoa</taxon>
        <taxon>Ecdysozoa</taxon>
        <taxon>Arthropoda</taxon>
        <taxon>Hexapoda</taxon>
        <taxon>Insecta</taxon>
        <taxon>Pterygota</taxon>
        <taxon>Neoptera</taxon>
        <taxon>Endopterygota</taxon>
        <taxon>Lepidoptera</taxon>
        <taxon>Glossata</taxon>
        <taxon>Ditrysia</taxon>
        <taxon>Pyraloidea</taxon>
        <taxon>Crambidae</taxon>
        <taxon>Crambinae</taxon>
        <taxon>Chilo</taxon>
    </lineage>
</organism>
<dbReference type="PROSITE" id="PS50850">
    <property type="entry name" value="MFS"/>
    <property type="match status" value="1"/>
</dbReference>
<evidence type="ECO:0000256" key="2">
    <source>
        <dbReference type="ARBA" id="ARBA00022448"/>
    </source>
</evidence>
<gene>
    <name evidence="8" type="ORF">CHILSU_LOCUS10240</name>
</gene>
<reference evidence="8" key="1">
    <citation type="submission" date="2021-12" db="EMBL/GenBank/DDBJ databases">
        <authorList>
            <person name="King R."/>
        </authorList>
    </citation>
    <scope>NUCLEOTIDE SEQUENCE</scope>
</reference>
<dbReference type="InterPro" id="IPR020846">
    <property type="entry name" value="MFS_dom"/>
</dbReference>
<dbReference type="PANTHER" id="PTHR23511:SF35">
    <property type="entry name" value="MAJOR FACILITATOR SUPERFAMILY (MFS) PROFILE DOMAIN-CONTAINING PROTEIN"/>
    <property type="match status" value="1"/>
</dbReference>
<sequence>MTSNITSVSKKVGENEKYEADLEQALSVVGIGVYNFKYCLVLSLFLIASIVEPVGYSYVLPSARCDLQMTDSQRGFIASVPYIGVVLTSFPWGYLVDTRGRKPILIISSLAAGMLGILSGFMPELISFTACKFLASLCIACPAAVPYSYISEILPQHYRDLALSVTNSMQILGSALVPLLAWAILPQDFRVDFGLYEFRAWRLLCIVYALFFIMAAELIAFGPESPKYLVSQGKREEALKVLRTMYASNKGKSPDTFPIKALKVSDDPERNKIGFFTSLRLQTAPLMKPPLVKWMLLNGFLLFGVFNVLNGLWMWVPDVLNRVLTGGGDGSLTACGVIALGQNVTVDEGECIDTIDELTYMINSLASIVCALIALAASTTVKCIGKKMLVIIVFLLIGLFCMLINVTTQQLLFAVLLTSLPLTGLAIGPVNAYSVELFPTHLRGMAVSLSMMFGRFGSIFGANVAGLMINSTCEGMFYMFGGLLLFCGLLTFLLPRSSPLPNKKEEMMTRL</sequence>
<comment type="subcellular location">
    <subcellularLocation>
        <location evidence="1">Membrane</location>
        <topology evidence="1">Multi-pass membrane protein</topology>
    </subcellularLocation>
</comment>
<feature type="transmembrane region" description="Helical" evidence="6">
    <location>
        <begin position="389"/>
        <end position="406"/>
    </location>
</feature>
<dbReference type="SUPFAM" id="SSF103473">
    <property type="entry name" value="MFS general substrate transporter"/>
    <property type="match status" value="1"/>
</dbReference>
<feature type="transmembrane region" description="Helical" evidence="6">
    <location>
        <begin position="133"/>
        <end position="150"/>
    </location>
</feature>
<evidence type="ECO:0000313" key="9">
    <source>
        <dbReference type="Proteomes" id="UP001153292"/>
    </source>
</evidence>
<feature type="transmembrane region" description="Helical" evidence="6">
    <location>
        <begin position="76"/>
        <end position="96"/>
    </location>
</feature>
<evidence type="ECO:0000256" key="4">
    <source>
        <dbReference type="ARBA" id="ARBA00022989"/>
    </source>
</evidence>
<evidence type="ECO:0000256" key="1">
    <source>
        <dbReference type="ARBA" id="ARBA00004141"/>
    </source>
</evidence>
<dbReference type="Proteomes" id="UP001153292">
    <property type="component" value="Chromosome 7"/>
</dbReference>
<feature type="transmembrane region" description="Helical" evidence="6">
    <location>
        <begin position="103"/>
        <end position="121"/>
    </location>
</feature>
<dbReference type="InterPro" id="IPR011701">
    <property type="entry name" value="MFS"/>
</dbReference>
<dbReference type="PANTHER" id="PTHR23511">
    <property type="entry name" value="SYNAPTIC VESICLE GLYCOPROTEIN 2"/>
    <property type="match status" value="1"/>
</dbReference>
<feature type="transmembrane region" description="Helical" evidence="6">
    <location>
        <begin position="445"/>
        <end position="469"/>
    </location>
</feature>
<evidence type="ECO:0000313" key="8">
    <source>
        <dbReference type="EMBL" id="CAH0406850.1"/>
    </source>
</evidence>
<protein>
    <recommendedName>
        <fullName evidence="7">Major facilitator superfamily (MFS) profile domain-containing protein</fullName>
    </recommendedName>
</protein>
<evidence type="ECO:0000256" key="6">
    <source>
        <dbReference type="SAM" id="Phobius"/>
    </source>
</evidence>